<dbReference type="Proteomes" id="UP000238479">
    <property type="component" value="Chromosome 7"/>
</dbReference>
<dbReference type="Gramene" id="PRQ16415">
    <property type="protein sequence ID" value="PRQ16415"/>
    <property type="gene ID" value="RchiOBHm_Chr7g0183981"/>
</dbReference>
<organism evidence="1 2">
    <name type="scientific">Rosa chinensis</name>
    <name type="common">China rose</name>
    <dbReference type="NCBI Taxonomy" id="74649"/>
    <lineage>
        <taxon>Eukaryota</taxon>
        <taxon>Viridiplantae</taxon>
        <taxon>Streptophyta</taxon>
        <taxon>Embryophyta</taxon>
        <taxon>Tracheophyta</taxon>
        <taxon>Spermatophyta</taxon>
        <taxon>Magnoliopsida</taxon>
        <taxon>eudicotyledons</taxon>
        <taxon>Gunneridae</taxon>
        <taxon>Pentapetalae</taxon>
        <taxon>rosids</taxon>
        <taxon>fabids</taxon>
        <taxon>Rosales</taxon>
        <taxon>Rosaceae</taxon>
        <taxon>Rosoideae</taxon>
        <taxon>Rosoideae incertae sedis</taxon>
        <taxon>Rosa</taxon>
    </lineage>
</organism>
<keyword evidence="2" id="KW-1185">Reference proteome</keyword>
<accession>A0A2P6P3D4</accession>
<sequence length="50" mass="6059">MRIVSRMVRTVNLRTSIRRRQNDGACIPKLQSRDNGECIFLMRFWNYISR</sequence>
<evidence type="ECO:0000313" key="2">
    <source>
        <dbReference type="Proteomes" id="UP000238479"/>
    </source>
</evidence>
<protein>
    <submittedName>
        <fullName evidence="1">Uncharacterized protein</fullName>
    </submittedName>
</protein>
<dbReference type="EMBL" id="PDCK01000045">
    <property type="protein sequence ID" value="PRQ16415.1"/>
    <property type="molecule type" value="Genomic_DNA"/>
</dbReference>
<dbReference type="AlphaFoldDB" id="A0A2P6P3D4"/>
<proteinExistence type="predicted"/>
<name>A0A2P6P3D4_ROSCH</name>
<gene>
    <name evidence="1" type="ORF">RchiOBHm_Chr7g0183981</name>
</gene>
<reference evidence="1 2" key="1">
    <citation type="journal article" date="2018" name="Nat. Genet.">
        <title>The Rosa genome provides new insights in the design of modern roses.</title>
        <authorList>
            <person name="Bendahmane M."/>
        </authorList>
    </citation>
    <scope>NUCLEOTIDE SEQUENCE [LARGE SCALE GENOMIC DNA]</scope>
    <source>
        <strain evidence="2">cv. Old Blush</strain>
    </source>
</reference>
<evidence type="ECO:0000313" key="1">
    <source>
        <dbReference type="EMBL" id="PRQ16415.1"/>
    </source>
</evidence>
<comment type="caution">
    <text evidence="1">The sequence shown here is derived from an EMBL/GenBank/DDBJ whole genome shotgun (WGS) entry which is preliminary data.</text>
</comment>